<accession>A0AC61RME8</accession>
<name>A0AC61RME8_9BACT</name>
<dbReference type="Proteomes" id="UP000306319">
    <property type="component" value="Unassembled WGS sequence"/>
</dbReference>
<sequence length="86" mass="9983">MKNLKSRLASIWKILTSDNYIAVTTKDIKNNKVNFYYGYYNTTKDTLDGTIIKVLIDRLKEVIKAINEFEKQNESKTKGDMENPTC</sequence>
<organism evidence="1 2">
    <name type="scientific">Lepagella muris</name>
    <dbReference type="NCBI Taxonomy" id="3032870"/>
    <lineage>
        <taxon>Bacteria</taxon>
        <taxon>Pseudomonadati</taxon>
        <taxon>Bacteroidota</taxon>
        <taxon>Bacteroidia</taxon>
        <taxon>Bacteroidales</taxon>
        <taxon>Muribaculaceae</taxon>
        <taxon>Lepagella</taxon>
    </lineage>
</organism>
<evidence type="ECO:0000313" key="2">
    <source>
        <dbReference type="Proteomes" id="UP000306319"/>
    </source>
</evidence>
<keyword evidence="2" id="KW-1185">Reference proteome</keyword>
<dbReference type="EMBL" id="SRYB01000001">
    <property type="protein sequence ID" value="TGY80896.1"/>
    <property type="molecule type" value="Genomic_DNA"/>
</dbReference>
<protein>
    <submittedName>
        <fullName evidence="1">Uncharacterized protein</fullName>
    </submittedName>
</protein>
<proteinExistence type="predicted"/>
<reference evidence="1" key="1">
    <citation type="submission" date="2019-04" db="EMBL/GenBank/DDBJ databases">
        <title>Microbes associate with the intestines of laboratory mice.</title>
        <authorList>
            <person name="Navarre W."/>
            <person name="Wong E."/>
            <person name="Huang K."/>
            <person name="Tropini C."/>
            <person name="Ng K."/>
            <person name="Yu B."/>
        </authorList>
    </citation>
    <scope>NUCLEOTIDE SEQUENCE</scope>
    <source>
        <strain evidence="1">NM04_E33</strain>
    </source>
</reference>
<comment type="caution">
    <text evidence="1">The sequence shown here is derived from an EMBL/GenBank/DDBJ whole genome shotgun (WGS) entry which is preliminary data.</text>
</comment>
<gene>
    <name evidence="1" type="ORF">E5331_00525</name>
</gene>
<evidence type="ECO:0000313" key="1">
    <source>
        <dbReference type="EMBL" id="TGY80896.1"/>
    </source>
</evidence>